<comment type="catalytic activity">
    <reaction evidence="6">
        <text>NAD(+) + NADPH + H(+)(in) = NADH + NADP(+) + H(+)(out)</text>
        <dbReference type="Rhea" id="RHEA:47992"/>
        <dbReference type="ChEBI" id="CHEBI:15378"/>
        <dbReference type="ChEBI" id="CHEBI:57540"/>
        <dbReference type="ChEBI" id="CHEBI:57783"/>
        <dbReference type="ChEBI" id="CHEBI:57945"/>
        <dbReference type="ChEBI" id="CHEBI:58349"/>
        <dbReference type="EC" id="7.1.1.1"/>
    </reaction>
</comment>
<evidence type="ECO:0000259" key="7">
    <source>
        <dbReference type="SMART" id="SM01002"/>
    </source>
</evidence>
<accession>A0A381Z5N4</accession>
<dbReference type="InterPro" id="IPR036291">
    <property type="entry name" value="NAD(P)-bd_dom_sf"/>
</dbReference>
<proteinExistence type="predicted"/>
<feature type="domain" description="Alanine dehydrogenase/pyridine nucleotide transhydrogenase NAD(H)-binding" evidence="7">
    <location>
        <begin position="147"/>
        <end position="311"/>
    </location>
</feature>
<evidence type="ECO:0000256" key="3">
    <source>
        <dbReference type="ARBA" id="ARBA00022857"/>
    </source>
</evidence>
<gene>
    <name evidence="9" type="ORF">METZ01_LOCUS136967</name>
</gene>
<evidence type="ECO:0000256" key="5">
    <source>
        <dbReference type="ARBA" id="ARBA00023027"/>
    </source>
</evidence>
<dbReference type="EMBL" id="UINC01019906">
    <property type="protein sequence ID" value="SVA84113.1"/>
    <property type="molecule type" value="Genomic_DNA"/>
</dbReference>
<keyword evidence="2" id="KW-0547">Nucleotide-binding</keyword>
<name>A0A381Z5N4_9ZZZZ</name>
<dbReference type="GO" id="GO:0016491">
    <property type="term" value="F:oxidoreductase activity"/>
    <property type="evidence" value="ECO:0007669"/>
    <property type="project" value="InterPro"/>
</dbReference>
<dbReference type="GO" id="GO:0050661">
    <property type="term" value="F:NADP binding"/>
    <property type="evidence" value="ECO:0007669"/>
    <property type="project" value="TreeGrafter"/>
</dbReference>
<dbReference type="CDD" id="cd05304">
    <property type="entry name" value="Rubrum_tdh"/>
    <property type="match status" value="1"/>
</dbReference>
<dbReference type="GO" id="GO:0006740">
    <property type="term" value="P:NADPH regeneration"/>
    <property type="evidence" value="ECO:0007669"/>
    <property type="project" value="TreeGrafter"/>
</dbReference>
<dbReference type="SUPFAM" id="SSF52283">
    <property type="entry name" value="Formate/glycerate dehydrogenase catalytic domain-like"/>
    <property type="match status" value="1"/>
</dbReference>
<sequence>VQIFFPKEKDSENRVTILPETVKKLVELGMNVEVESSLGKNLYLSDELYISSGASISKDRQSSLSSSDITCRINKPNKDEIQYLKENSIHISFLDPFKEIELVKEFAKSSISVISMELIPRITRAQKMDALSSQANLGGYAAVIEASKRLNKSFPMMMTAAGTISPCKVFVIGVGVAGLQAIATAKRLGARVEAFDTRPVVEEQVKSLGARFIQIDIGETEETSQGYAKELSEDQIKMQQEGMKKICSQSDVVITTAQVFGRPAPRIVTQNMLDAMNPGSVVIDMAVSTGGNVEGSIPDEDVTHNGITIVGLSNLPGEVALDASLVYGNNLFNLLEEYWDSETKEFKFDISEEILSGCIVTHGGEVINSIVKKST</sequence>
<dbReference type="SMART" id="SM01003">
    <property type="entry name" value="AlaDh_PNT_N"/>
    <property type="match status" value="1"/>
</dbReference>
<dbReference type="InterPro" id="IPR007698">
    <property type="entry name" value="AlaDH/PNT_NAD(H)-bd"/>
</dbReference>
<evidence type="ECO:0000313" key="9">
    <source>
        <dbReference type="EMBL" id="SVA84113.1"/>
    </source>
</evidence>
<evidence type="ECO:0000256" key="6">
    <source>
        <dbReference type="ARBA" id="ARBA00048202"/>
    </source>
</evidence>
<organism evidence="9">
    <name type="scientific">marine metagenome</name>
    <dbReference type="NCBI Taxonomy" id="408172"/>
    <lineage>
        <taxon>unclassified sequences</taxon>
        <taxon>metagenomes</taxon>
        <taxon>ecological metagenomes</taxon>
    </lineage>
</organism>
<dbReference type="Pfam" id="PF01262">
    <property type="entry name" value="AlaDh_PNT_C"/>
    <property type="match status" value="1"/>
</dbReference>
<dbReference type="SMART" id="SM01002">
    <property type="entry name" value="AlaDh_PNT_C"/>
    <property type="match status" value="1"/>
</dbReference>
<keyword evidence="5" id="KW-0520">NAD</keyword>
<dbReference type="InterPro" id="IPR008143">
    <property type="entry name" value="Ala_DH/PNT_CS2"/>
</dbReference>
<dbReference type="NCBIfam" id="NF006942">
    <property type="entry name" value="PRK09424.1"/>
    <property type="match status" value="1"/>
</dbReference>
<dbReference type="PANTHER" id="PTHR10160">
    <property type="entry name" value="NAD(P) TRANSHYDROGENASE"/>
    <property type="match status" value="1"/>
</dbReference>
<reference evidence="9" key="1">
    <citation type="submission" date="2018-05" db="EMBL/GenBank/DDBJ databases">
        <authorList>
            <person name="Lanie J.A."/>
            <person name="Ng W.-L."/>
            <person name="Kazmierczak K.M."/>
            <person name="Andrzejewski T.M."/>
            <person name="Davidsen T.M."/>
            <person name="Wayne K.J."/>
            <person name="Tettelin H."/>
            <person name="Glass J.I."/>
            <person name="Rusch D."/>
            <person name="Podicherti R."/>
            <person name="Tsui H.-C.T."/>
            <person name="Winkler M.E."/>
        </authorList>
    </citation>
    <scope>NUCLEOTIDE SEQUENCE</scope>
</reference>
<dbReference type="PANTHER" id="PTHR10160:SF19">
    <property type="entry name" value="PROTON-TRANSLOCATING NAD(P)(+) TRANSHYDROGENASE"/>
    <property type="match status" value="1"/>
</dbReference>
<evidence type="ECO:0000259" key="8">
    <source>
        <dbReference type="SMART" id="SM01003"/>
    </source>
</evidence>
<dbReference type="SUPFAM" id="SSF51735">
    <property type="entry name" value="NAD(P)-binding Rossmann-fold domains"/>
    <property type="match status" value="1"/>
</dbReference>
<evidence type="ECO:0000256" key="2">
    <source>
        <dbReference type="ARBA" id="ARBA00022741"/>
    </source>
</evidence>
<protein>
    <recommendedName>
        <fullName evidence="1">proton-translocating NAD(P)(+) transhydrogenase</fullName>
        <ecNumber evidence="1">7.1.1.1</ecNumber>
    </recommendedName>
</protein>
<keyword evidence="4" id="KW-1278">Translocase</keyword>
<dbReference type="EC" id="7.1.1.1" evidence="1"/>
<dbReference type="GO" id="GO:0005886">
    <property type="term" value="C:plasma membrane"/>
    <property type="evidence" value="ECO:0007669"/>
    <property type="project" value="TreeGrafter"/>
</dbReference>
<dbReference type="Gene3D" id="3.40.50.720">
    <property type="entry name" value="NAD(P)-binding Rossmann-like Domain"/>
    <property type="match status" value="2"/>
</dbReference>
<feature type="non-terminal residue" evidence="9">
    <location>
        <position position="1"/>
    </location>
</feature>
<evidence type="ECO:0000256" key="4">
    <source>
        <dbReference type="ARBA" id="ARBA00022967"/>
    </source>
</evidence>
<dbReference type="PROSITE" id="PS00837">
    <property type="entry name" value="ALADH_PNT_2"/>
    <property type="match status" value="1"/>
</dbReference>
<keyword evidence="3" id="KW-0521">NADP</keyword>
<dbReference type="InterPro" id="IPR007886">
    <property type="entry name" value="AlaDH/PNT_N"/>
</dbReference>
<feature type="domain" description="Alanine dehydrogenase/pyridine nucleotide transhydrogenase N-terminal" evidence="8">
    <location>
        <begin position="4"/>
        <end position="138"/>
    </location>
</feature>
<dbReference type="GO" id="GO:0008750">
    <property type="term" value="F:proton-translocating NAD(P)+ transhydrogenase activity"/>
    <property type="evidence" value="ECO:0007669"/>
    <property type="project" value="UniProtKB-EC"/>
</dbReference>
<dbReference type="Pfam" id="PF05222">
    <property type="entry name" value="AlaDh_PNT_N"/>
    <property type="match status" value="1"/>
</dbReference>
<evidence type="ECO:0000256" key="1">
    <source>
        <dbReference type="ARBA" id="ARBA00012943"/>
    </source>
</evidence>
<dbReference type="AlphaFoldDB" id="A0A381Z5N4"/>